<dbReference type="PANTHER" id="PTHR11620">
    <property type="entry name" value="60S RIBOSOMAL PROTEIN L23A"/>
    <property type="match status" value="1"/>
</dbReference>
<name>A0A165ZV10_9EURY</name>
<organism evidence="7 8">
    <name type="scientific">Methanobrevibacter curvatus</name>
    <dbReference type="NCBI Taxonomy" id="49547"/>
    <lineage>
        <taxon>Archaea</taxon>
        <taxon>Methanobacteriati</taxon>
        <taxon>Methanobacteriota</taxon>
        <taxon>Methanomada group</taxon>
        <taxon>Methanobacteria</taxon>
        <taxon>Methanobacteriales</taxon>
        <taxon>Methanobacteriaceae</taxon>
        <taxon>Methanobrevibacter</taxon>
    </lineage>
</organism>
<evidence type="ECO:0000256" key="5">
    <source>
        <dbReference type="ARBA" id="ARBA00023274"/>
    </source>
</evidence>
<keyword evidence="3 6" id="KW-0694">RNA-binding</keyword>
<dbReference type="GO" id="GO:1990904">
    <property type="term" value="C:ribonucleoprotein complex"/>
    <property type="evidence" value="ECO:0007669"/>
    <property type="project" value="UniProtKB-KW"/>
</dbReference>
<proteinExistence type="inferred from homology"/>
<dbReference type="GO" id="GO:0019843">
    <property type="term" value="F:rRNA binding"/>
    <property type="evidence" value="ECO:0007669"/>
    <property type="project" value="UniProtKB-UniRule"/>
</dbReference>
<evidence type="ECO:0000313" key="7">
    <source>
        <dbReference type="EMBL" id="KZX11198.1"/>
    </source>
</evidence>
<dbReference type="AlphaFoldDB" id="A0A165ZV10"/>
<reference evidence="7 8" key="1">
    <citation type="submission" date="2016-04" db="EMBL/GenBank/DDBJ databases">
        <title>Genome sequence of Methanobrevibacter curvatus DSM 11111.</title>
        <authorList>
            <person name="Poehlein A."/>
            <person name="Seedorf H."/>
            <person name="Daniel R."/>
        </authorList>
    </citation>
    <scope>NUCLEOTIDE SEQUENCE [LARGE SCALE GENOMIC DNA]</scope>
    <source>
        <strain evidence="7 8">DSM 11111</strain>
    </source>
</reference>
<dbReference type="NCBIfam" id="TIGR03636">
    <property type="entry name" value="uL23_arch"/>
    <property type="match status" value="1"/>
</dbReference>
<dbReference type="EMBL" id="LWMV01000191">
    <property type="protein sequence ID" value="KZX11198.1"/>
    <property type="molecule type" value="Genomic_DNA"/>
</dbReference>
<keyword evidence="5 6" id="KW-0687">Ribonucleoprotein</keyword>
<sequence length="100" mass="11576">MVMKRIIENKFGDIMDAYSIIVKPHISEKTMNLIEEKNELAFVVYRESNKKQIKNAFEQLFQESVKNVNTHITSKGIKIAFIKLVNENKAEDVAVRMGVF</sequence>
<comment type="similarity">
    <text evidence="1 6">Belongs to the universal ribosomal protein uL23 family.</text>
</comment>
<accession>A0A165ZV10</accession>
<dbReference type="HAMAP" id="MF_01369_A">
    <property type="entry name" value="Ribosomal_uL23_A"/>
    <property type="match status" value="1"/>
</dbReference>
<protein>
    <recommendedName>
        <fullName evidence="6">Large ribosomal subunit protein uL23</fullName>
    </recommendedName>
</protein>
<evidence type="ECO:0000256" key="4">
    <source>
        <dbReference type="ARBA" id="ARBA00022980"/>
    </source>
</evidence>
<dbReference type="Gene3D" id="3.30.70.330">
    <property type="match status" value="1"/>
</dbReference>
<dbReference type="Pfam" id="PF00276">
    <property type="entry name" value="Ribosomal_L23"/>
    <property type="match status" value="1"/>
</dbReference>
<keyword evidence="8" id="KW-1185">Reference proteome</keyword>
<evidence type="ECO:0000313" key="8">
    <source>
        <dbReference type="Proteomes" id="UP000077245"/>
    </source>
</evidence>
<dbReference type="Proteomes" id="UP000077245">
    <property type="component" value="Unassembled WGS sequence"/>
</dbReference>
<keyword evidence="4 6" id="KW-0689">Ribosomal protein</keyword>
<keyword evidence="2 6" id="KW-0699">rRNA-binding</keyword>
<dbReference type="GO" id="GO:0005840">
    <property type="term" value="C:ribosome"/>
    <property type="evidence" value="ECO:0007669"/>
    <property type="project" value="UniProtKB-UniRule"/>
</dbReference>
<dbReference type="PATRIC" id="fig|49547.3.peg.1571"/>
<dbReference type="STRING" id="49547.MBCUR_14700"/>
<evidence type="ECO:0000256" key="3">
    <source>
        <dbReference type="ARBA" id="ARBA00022884"/>
    </source>
</evidence>
<gene>
    <name evidence="7" type="primary">rplW</name>
    <name evidence="6" type="synonym">rpl23</name>
    <name evidence="7" type="ORF">MBCUR_14700</name>
</gene>
<dbReference type="InterPro" id="IPR012678">
    <property type="entry name" value="Ribosomal_uL23/eL15/eS24_sf"/>
</dbReference>
<dbReference type="InterPro" id="IPR012677">
    <property type="entry name" value="Nucleotide-bd_a/b_plait_sf"/>
</dbReference>
<dbReference type="InterPro" id="IPR013025">
    <property type="entry name" value="Ribosomal_uL23-like"/>
</dbReference>
<dbReference type="SUPFAM" id="SSF54189">
    <property type="entry name" value="Ribosomal proteins S24e, L23 and L15e"/>
    <property type="match status" value="1"/>
</dbReference>
<evidence type="ECO:0000256" key="1">
    <source>
        <dbReference type="ARBA" id="ARBA00006700"/>
    </source>
</evidence>
<dbReference type="NCBIfam" id="NF011118">
    <property type="entry name" value="PRK14548.1"/>
    <property type="match status" value="1"/>
</dbReference>
<comment type="caution">
    <text evidence="7">The sequence shown here is derived from an EMBL/GenBank/DDBJ whole genome shotgun (WGS) entry which is preliminary data.</text>
</comment>
<evidence type="ECO:0000256" key="2">
    <source>
        <dbReference type="ARBA" id="ARBA00022730"/>
    </source>
</evidence>
<dbReference type="GO" id="GO:0006412">
    <property type="term" value="P:translation"/>
    <property type="evidence" value="ECO:0007669"/>
    <property type="project" value="UniProtKB-UniRule"/>
</dbReference>
<evidence type="ECO:0000256" key="6">
    <source>
        <dbReference type="HAMAP-Rule" id="MF_01369"/>
    </source>
</evidence>
<dbReference type="GO" id="GO:0003735">
    <property type="term" value="F:structural constituent of ribosome"/>
    <property type="evidence" value="ECO:0007669"/>
    <property type="project" value="UniProtKB-UniRule"/>
</dbReference>
<dbReference type="InterPro" id="IPR019985">
    <property type="entry name" value="Ribosomal_uL23"/>
</dbReference>
<comment type="function">
    <text evidence="6">Binds to 23S rRNA. One of the proteins that surrounds the polypeptide exit tunnel on the outside of the ribosome.</text>
</comment>
<comment type="subunit">
    <text evidence="6">Part of the 50S ribosomal subunit. Contacts protein L29.</text>
</comment>